<evidence type="ECO:0000313" key="2">
    <source>
        <dbReference type="Proteomes" id="UP001172457"/>
    </source>
</evidence>
<protein>
    <submittedName>
        <fullName evidence="1">Uncharacterized protein</fullName>
    </submittedName>
</protein>
<sequence length="142" mass="15481">MSHSVSVRGGPRHDASRRAISRRGTRFFLNAHGYDGSHYCADNQEVNVPATLNSTSLSDEVCNTIEIGKMVGFHMDGCETKIRNVVSNKEVRGRSGGIISVWDTACFSKAGSVRVEDFCPSRAIVAAFRPLVASLICTPHRI</sequence>
<organism evidence="1 2">
    <name type="scientific">Centaurea solstitialis</name>
    <name type="common">yellow star-thistle</name>
    <dbReference type="NCBI Taxonomy" id="347529"/>
    <lineage>
        <taxon>Eukaryota</taxon>
        <taxon>Viridiplantae</taxon>
        <taxon>Streptophyta</taxon>
        <taxon>Embryophyta</taxon>
        <taxon>Tracheophyta</taxon>
        <taxon>Spermatophyta</taxon>
        <taxon>Magnoliopsida</taxon>
        <taxon>eudicotyledons</taxon>
        <taxon>Gunneridae</taxon>
        <taxon>Pentapetalae</taxon>
        <taxon>asterids</taxon>
        <taxon>campanulids</taxon>
        <taxon>Asterales</taxon>
        <taxon>Asteraceae</taxon>
        <taxon>Carduoideae</taxon>
        <taxon>Cardueae</taxon>
        <taxon>Centaureinae</taxon>
        <taxon>Centaurea</taxon>
    </lineage>
</organism>
<gene>
    <name evidence="1" type="ORF">OSB04_025406</name>
</gene>
<dbReference type="AlphaFoldDB" id="A0AA38SN19"/>
<proteinExistence type="predicted"/>
<accession>A0AA38SN19</accession>
<dbReference type="EMBL" id="JARYMX010000006">
    <property type="protein sequence ID" value="KAJ9545699.1"/>
    <property type="molecule type" value="Genomic_DNA"/>
</dbReference>
<comment type="caution">
    <text evidence="1">The sequence shown here is derived from an EMBL/GenBank/DDBJ whole genome shotgun (WGS) entry which is preliminary data.</text>
</comment>
<reference evidence="1" key="1">
    <citation type="submission" date="2023-03" db="EMBL/GenBank/DDBJ databases">
        <title>Chromosome-scale reference genome and RAD-based genetic map of yellow starthistle (Centaurea solstitialis) reveal putative structural variation and QTLs associated with invader traits.</title>
        <authorList>
            <person name="Reatini B."/>
            <person name="Cang F.A."/>
            <person name="Jiang Q."/>
            <person name="Mckibben M.T.W."/>
            <person name="Barker M.S."/>
            <person name="Rieseberg L.H."/>
            <person name="Dlugosch K.M."/>
        </authorList>
    </citation>
    <scope>NUCLEOTIDE SEQUENCE</scope>
    <source>
        <strain evidence="1">CAN-66</strain>
        <tissue evidence="1">Leaf</tissue>
    </source>
</reference>
<keyword evidence="2" id="KW-1185">Reference proteome</keyword>
<name>A0AA38SN19_9ASTR</name>
<evidence type="ECO:0000313" key="1">
    <source>
        <dbReference type="EMBL" id="KAJ9545699.1"/>
    </source>
</evidence>
<dbReference type="Proteomes" id="UP001172457">
    <property type="component" value="Chromosome 6"/>
</dbReference>